<reference evidence="1" key="1">
    <citation type="submission" date="2016-08" db="EMBL/GenBank/DDBJ databases">
        <authorList>
            <person name="Ngugi D.K."/>
            <person name="Miyake S."/>
            <person name="Stingl U."/>
        </authorList>
    </citation>
    <scope>NUCLEOTIDE SEQUENCE</scope>
    <source>
        <strain evidence="1">SCG-B11WGA-EpuloA1</strain>
    </source>
</reference>
<organism evidence="1 2">
    <name type="scientific">Candidatus Epulonipiscium fishelsonii</name>
    <dbReference type="NCBI Taxonomy" id="77094"/>
    <lineage>
        <taxon>Bacteria</taxon>
        <taxon>Bacillati</taxon>
        <taxon>Bacillota</taxon>
        <taxon>Clostridia</taxon>
        <taxon>Lachnospirales</taxon>
        <taxon>Lachnospiraceae</taxon>
        <taxon>Candidatus Epulonipiscium</taxon>
    </lineage>
</organism>
<sequence>MQEVMYNKYANQVLEGIQKGAFLSVSTDIDNIMTISWGNLGFMWRRPIITIMIRYSRFTYEMLEKSKQFTLSIPLTDTLKKELTICGTTSGRNSDKWETTGLTKVKAHKVNSPLVGECDIHFECKVIGTLPMTEGMLNMDINEQFYNKGDYHVFYYGEILGTYIKEEKE</sequence>
<dbReference type="Proteomes" id="UP000188605">
    <property type="component" value="Unassembled WGS sequence"/>
</dbReference>
<keyword evidence="2" id="KW-1185">Reference proteome</keyword>
<proteinExistence type="predicted"/>
<gene>
    <name evidence="1" type="ORF">AN396_08880</name>
</gene>
<comment type="caution">
    <text evidence="1">The sequence shown here is derived from an EMBL/GenBank/DDBJ whole genome shotgun (WGS) entry which is preliminary data.</text>
</comment>
<dbReference type="EMBL" id="LJDB01000065">
    <property type="protein sequence ID" value="ONI39268.1"/>
    <property type="molecule type" value="Genomic_DNA"/>
</dbReference>
<evidence type="ECO:0000313" key="2">
    <source>
        <dbReference type="Proteomes" id="UP000188605"/>
    </source>
</evidence>
<name>A0ACC8XAA7_9FIRM</name>
<protein>
    <submittedName>
        <fullName evidence="1">Flavin reductase</fullName>
    </submittedName>
</protein>
<accession>A0ACC8XAA7</accession>
<evidence type="ECO:0000313" key="1">
    <source>
        <dbReference type="EMBL" id="ONI39268.1"/>
    </source>
</evidence>